<dbReference type="EMBL" id="AP028920">
    <property type="protein sequence ID" value="BET01299.1"/>
    <property type="molecule type" value="Genomic_DNA"/>
</dbReference>
<sequence>MQQAASGAEAQEQYWRQPFTSGVLGSVKIIVQGAMALISKPSEARRSNFTTMASFYMVLRINFNLELLRISKDVKDLLTQVNS</sequence>
<evidence type="ECO:0000313" key="1">
    <source>
        <dbReference type="EMBL" id="BET01299.1"/>
    </source>
</evidence>
<accession>A0ABN7BAG5</accession>
<dbReference type="Proteomes" id="UP001307889">
    <property type="component" value="Chromosome 12"/>
</dbReference>
<reference evidence="1 2" key="1">
    <citation type="submission" date="2023-09" db="EMBL/GenBank/DDBJ databases">
        <title>Nesidiocoris tenuis whole genome shotgun sequence.</title>
        <authorList>
            <person name="Shibata T."/>
            <person name="Shimoda M."/>
            <person name="Kobayashi T."/>
            <person name="Uehara T."/>
        </authorList>
    </citation>
    <scope>NUCLEOTIDE SEQUENCE [LARGE SCALE GENOMIC DNA]</scope>
    <source>
        <strain evidence="1 2">Japan</strain>
    </source>
</reference>
<keyword evidence="2" id="KW-1185">Reference proteome</keyword>
<organism evidence="1 2">
    <name type="scientific">Nesidiocoris tenuis</name>
    <dbReference type="NCBI Taxonomy" id="355587"/>
    <lineage>
        <taxon>Eukaryota</taxon>
        <taxon>Metazoa</taxon>
        <taxon>Ecdysozoa</taxon>
        <taxon>Arthropoda</taxon>
        <taxon>Hexapoda</taxon>
        <taxon>Insecta</taxon>
        <taxon>Pterygota</taxon>
        <taxon>Neoptera</taxon>
        <taxon>Paraneoptera</taxon>
        <taxon>Hemiptera</taxon>
        <taxon>Heteroptera</taxon>
        <taxon>Panheteroptera</taxon>
        <taxon>Cimicomorpha</taxon>
        <taxon>Miridae</taxon>
        <taxon>Dicyphina</taxon>
        <taxon>Nesidiocoris</taxon>
    </lineage>
</organism>
<proteinExistence type="predicted"/>
<name>A0ABN7BAG5_9HEMI</name>
<gene>
    <name evidence="1" type="ORF">NTJ_14115</name>
</gene>
<evidence type="ECO:0000313" key="2">
    <source>
        <dbReference type="Proteomes" id="UP001307889"/>
    </source>
</evidence>
<protein>
    <submittedName>
        <fullName evidence="1">Uncharacterized protein</fullName>
    </submittedName>
</protein>